<protein>
    <submittedName>
        <fullName evidence="1">DUF2188 domain-containing protein</fullName>
    </submittedName>
</protein>
<organism evidence="1 2">
    <name type="scientific">Lederbergia citri</name>
    <dbReference type="NCBI Taxonomy" id="2833580"/>
    <lineage>
        <taxon>Bacteria</taxon>
        <taxon>Bacillati</taxon>
        <taxon>Bacillota</taxon>
        <taxon>Bacilli</taxon>
        <taxon>Bacillales</taxon>
        <taxon>Bacillaceae</taxon>
        <taxon>Lederbergia</taxon>
    </lineage>
</organism>
<comment type="caution">
    <text evidence="1">The sequence shown here is derived from an EMBL/GenBank/DDBJ whole genome shotgun (WGS) entry which is preliminary data.</text>
</comment>
<dbReference type="Proteomes" id="UP000681414">
    <property type="component" value="Unassembled WGS sequence"/>
</dbReference>
<name>A0A942TCH2_9BACI</name>
<dbReference type="EMBL" id="JAGYPG010000002">
    <property type="protein sequence ID" value="MBS4195203.1"/>
    <property type="molecule type" value="Genomic_DNA"/>
</dbReference>
<keyword evidence="2" id="KW-1185">Reference proteome</keyword>
<accession>A0A942TCH2</accession>
<dbReference type="RefSeq" id="WP_213124436.1">
    <property type="nucleotide sequence ID" value="NZ_JAGYPG010000002.1"/>
</dbReference>
<evidence type="ECO:0000313" key="1">
    <source>
        <dbReference type="EMBL" id="MBS4195203.1"/>
    </source>
</evidence>
<dbReference type="Pfam" id="PF09954">
    <property type="entry name" value="DUF2188"/>
    <property type="match status" value="1"/>
</dbReference>
<gene>
    <name evidence="1" type="ORF">KHA97_09060</name>
</gene>
<proteinExistence type="predicted"/>
<evidence type="ECO:0000313" key="2">
    <source>
        <dbReference type="Proteomes" id="UP000681414"/>
    </source>
</evidence>
<dbReference type="AlphaFoldDB" id="A0A942TCH2"/>
<reference evidence="1 2" key="1">
    <citation type="submission" date="2021-05" db="EMBL/GenBank/DDBJ databases">
        <title>Novel Bacillus species.</title>
        <authorList>
            <person name="Liu G."/>
        </authorList>
    </citation>
    <scope>NUCLEOTIDE SEQUENCE [LARGE SCALE GENOMIC DNA]</scope>
    <source>
        <strain evidence="2">FJAT-49780</strain>
    </source>
</reference>
<dbReference type="InterPro" id="IPR018691">
    <property type="entry name" value="DUF2188"/>
</dbReference>
<sequence>MPWSKHDYPDSMKHLPERVREKAIEIANALLEDDKDEGRAIAIGIAQARKYFGDDEHERQEYHIMADGEDWVLKRKNGKHAIKREDTKEDLLEEAKEYVKDHDGVLFVHTKDGEVSQKLYD</sequence>